<dbReference type="EMBL" id="SIRT01000009">
    <property type="protein sequence ID" value="TBN02757.1"/>
    <property type="molecule type" value="Genomic_DNA"/>
</dbReference>
<evidence type="ECO:0000259" key="1">
    <source>
        <dbReference type="Pfam" id="PF01408"/>
    </source>
</evidence>
<dbReference type="PANTHER" id="PTHR43708">
    <property type="entry name" value="CONSERVED EXPRESSED OXIDOREDUCTASE (EUROFUNG)"/>
    <property type="match status" value="1"/>
</dbReference>
<feature type="domain" description="GFO/IDH/MocA-like oxidoreductase" evidence="2">
    <location>
        <begin position="139"/>
        <end position="271"/>
    </location>
</feature>
<dbReference type="SUPFAM" id="SSF51735">
    <property type="entry name" value="NAD(P)-binding Rossmann-fold domains"/>
    <property type="match status" value="1"/>
</dbReference>
<dbReference type="SUPFAM" id="SSF55347">
    <property type="entry name" value="Glyceraldehyde-3-phosphate dehydrogenase-like, C-terminal domain"/>
    <property type="match status" value="1"/>
</dbReference>
<accession>A0A4Q9FIR1</accession>
<dbReference type="Pfam" id="PF01408">
    <property type="entry name" value="GFO_IDH_MocA"/>
    <property type="match status" value="1"/>
</dbReference>
<sequence length="375" mass="40977">MGMVGGGAGSFIGDVHRKAAAIDGMIELVCGAFSSTAEKSIASGLALNLDKNRCYGTFEEMIKTEAELPEDVRMDFVAIVTPNHMHFPPAKMALEYGFHVVCDKPVTLTLDEAEALKKVVDGSGKLFALTHNYTGNSMVKQARAMVANGELGTIRKIQAQYLQGWLSTSLEKTEQKQAAWRVDPKKSGIGGALGDIGTHAENLIEYITGLKIEEIAADLGRFGEGRILDDDGNMLIRMENGAKGTISISQIALGEENNLGIKVYGTKGSLEWYQENPNELITRWLEEPKKIYTPNGNGLHDEALEVSRIPAGHPEGYLEAFATIYKNFATHLTAINEEKSIEKPDYPTVEDGVRGMKFIYAAVESDKNNSSWTKI</sequence>
<dbReference type="InterPro" id="IPR051317">
    <property type="entry name" value="Gfo/Idh/MocA_oxidoreduct"/>
</dbReference>
<dbReference type="InterPro" id="IPR000683">
    <property type="entry name" value="Gfo/Idh/MocA-like_OxRdtase_N"/>
</dbReference>
<protein>
    <submittedName>
        <fullName evidence="3">Gfo/Idh/MocA family oxidoreductase</fullName>
    </submittedName>
</protein>
<keyword evidence="4" id="KW-1185">Reference proteome</keyword>
<name>A0A4Q9FIR1_9FLAO</name>
<comment type="caution">
    <text evidence="3">The sequence shown here is derived from an EMBL/GenBank/DDBJ whole genome shotgun (WGS) entry which is preliminary data.</text>
</comment>
<dbReference type="InterPro" id="IPR055170">
    <property type="entry name" value="GFO_IDH_MocA-like_dom"/>
</dbReference>
<dbReference type="Gene3D" id="3.40.50.720">
    <property type="entry name" value="NAD(P)-binding Rossmann-like Domain"/>
    <property type="match status" value="1"/>
</dbReference>
<evidence type="ECO:0000313" key="4">
    <source>
        <dbReference type="Proteomes" id="UP000291142"/>
    </source>
</evidence>
<gene>
    <name evidence="3" type="ORF">EYD45_10850</name>
</gene>
<reference evidence="3 4" key="1">
    <citation type="submission" date="2019-02" db="EMBL/GenBank/DDBJ databases">
        <title>Hyunsoonleella sp., isolated from marine sediment.</title>
        <authorList>
            <person name="Liu B.-T."/>
        </authorList>
    </citation>
    <scope>NUCLEOTIDE SEQUENCE [LARGE SCALE GENOMIC DNA]</scope>
    <source>
        <strain evidence="3 4">T58</strain>
    </source>
</reference>
<dbReference type="GO" id="GO:0000166">
    <property type="term" value="F:nucleotide binding"/>
    <property type="evidence" value="ECO:0007669"/>
    <property type="project" value="InterPro"/>
</dbReference>
<feature type="domain" description="Gfo/Idh/MocA-like oxidoreductase N-terminal" evidence="1">
    <location>
        <begin position="11"/>
        <end position="129"/>
    </location>
</feature>
<dbReference type="OrthoDB" id="9815825at2"/>
<evidence type="ECO:0000259" key="2">
    <source>
        <dbReference type="Pfam" id="PF22725"/>
    </source>
</evidence>
<dbReference type="Proteomes" id="UP000291142">
    <property type="component" value="Unassembled WGS sequence"/>
</dbReference>
<dbReference type="PANTHER" id="PTHR43708:SF3">
    <property type="entry name" value="OXIDOREDUCTASE"/>
    <property type="match status" value="1"/>
</dbReference>
<dbReference type="Gene3D" id="3.30.360.10">
    <property type="entry name" value="Dihydrodipicolinate Reductase, domain 2"/>
    <property type="match status" value="1"/>
</dbReference>
<organism evidence="3 4">
    <name type="scientific">Hyunsoonleella flava</name>
    <dbReference type="NCBI Taxonomy" id="2527939"/>
    <lineage>
        <taxon>Bacteria</taxon>
        <taxon>Pseudomonadati</taxon>
        <taxon>Bacteroidota</taxon>
        <taxon>Flavobacteriia</taxon>
        <taxon>Flavobacteriales</taxon>
        <taxon>Flavobacteriaceae</taxon>
    </lineage>
</organism>
<evidence type="ECO:0000313" key="3">
    <source>
        <dbReference type="EMBL" id="TBN02757.1"/>
    </source>
</evidence>
<dbReference type="Pfam" id="PF22725">
    <property type="entry name" value="GFO_IDH_MocA_C3"/>
    <property type="match status" value="1"/>
</dbReference>
<proteinExistence type="predicted"/>
<dbReference type="AlphaFoldDB" id="A0A4Q9FIR1"/>
<dbReference type="InterPro" id="IPR036291">
    <property type="entry name" value="NAD(P)-bd_dom_sf"/>
</dbReference>